<dbReference type="InterPro" id="IPR002401">
    <property type="entry name" value="Cyt_P450_E_grp-I"/>
</dbReference>
<dbReference type="GO" id="GO:0016705">
    <property type="term" value="F:oxidoreductase activity, acting on paired donors, with incorporation or reduction of molecular oxygen"/>
    <property type="evidence" value="ECO:0007669"/>
    <property type="project" value="InterPro"/>
</dbReference>
<dbReference type="GO" id="GO:0005506">
    <property type="term" value="F:iron ion binding"/>
    <property type="evidence" value="ECO:0007669"/>
    <property type="project" value="InterPro"/>
</dbReference>
<evidence type="ECO:0000256" key="10">
    <source>
        <dbReference type="ARBA" id="ARBA00023136"/>
    </source>
</evidence>
<keyword evidence="7 12" id="KW-0560">Oxidoreductase</keyword>
<dbReference type="PANTHER" id="PTHR47947">
    <property type="entry name" value="CYTOCHROME P450 82C3-RELATED"/>
    <property type="match status" value="1"/>
</dbReference>
<dbReference type="RefSeq" id="XP_021820294.1">
    <property type="nucleotide sequence ID" value="XM_021964602.1"/>
</dbReference>
<keyword evidence="3 11" id="KW-0349">Heme</keyword>
<dbReference type="PROSITE" id="PS00086">
    <property type="entry name" value="CYTOCHROME_P450"/>
    <property type="match status" value="1"/>
</dbReference>
<keyword evidence="5 11" id="KW-0479">Metal-binding</keyword>
<dbReference type="Gene3D" id="1.10.630.10">
    <property type="entry name" value="Cytochrome P450"/>
    <property type="match status" value="1"/>
</dbReference>
<protein>
    <submittedName>
        <fullName evidence="15">Isoflavone 3'-hydroxylase-like</fullName>
    </submittedName>
</protein>
<evidence type="ECO:0000256" key="6">
    <source>
        <dbReference type="ARBA" id="ARBA00022989"/>
    </source>
</evidence>
<evidence type="ECO:0000256" key="7">
    <source>
        <dbReference type="ARBA" id="ARBA00023002"/>
    </source>
</evidence>
<evidence type="ECO:0000256" key="12">
    <source>
        <dbReference type="RuleBase" id="RU000461"/>
    </source>
</evidence>
<comment type="subcellular location">
    <subcellularLocation>
        <location evidence="1">Membrane</location>
        <topology evidence="1">Single-pass membrane protein</topology>
    </subcellularLocation>
</comment>
<keyword evidence="6 13" id="KW-1133">Transmembrane helix</keyword>
<dbReference type="CDD" id="cd20653">
    <property type="entry name" value="CYP81"/>
    <property type="match status" value="1"/>
</dbReference>
<dbReference type="InterPro" id="IPR050651">
    <property type="entry name" value="Plant_Cytochrome_P450_Monoox"/>
</dbReference>
<keyword evidence="9 12" id="KW-0503">Monooxygenase</keyword>
<keyword evidence="14" id="KW-1185">Reference proteome</keyword>
<feature type="binding site" description="axial binding residue" evidence="11">
    <location>
        <position position="456"/>
    </location>
    <ligand>
        <name>heme</name>
        <dbReference type="ChEBI" id="CHEBI:30413"/>
    </ligand>
    <ligandPart>
        <name>Fe</name>
        <dbReference type="ChEBI" id="CHEBI:18248"/>
    </ligandPart>
</feature>
<evidence type="ECO:0000256" key="4">
    <source>
        <dbReference type="ARBA" id="ARBA00022692"/>
    </source>
</evidence>
<dbReference type="PANTHER" id="PTHR47947:SF62">
    <property type="entry name" value="CYTOCHROME P450, FAMILY 81, SUBFAMILY D, POLYPEPTIDE 5"/>
    <property type="match status" value="1"/>
</dbReference>
<dbReference type="SUPFAM" id="SSF48264">
    <property type="entry name" value="Cytochrome P450"/>
    <property type="match status" value="1"/>
</dbReference>
<dbReference type="Gramene" id="Pav_sc0000852.1_g200.1.mk:mrna">
    <property type="protein sequence ID" value="Pav_sc0000852.1_g200.1.mk:mrna"/>
    <property type="gene ID" value="Pav_sc0000852.1_g200.1.mk"/>
</dbReference>
<gene>
    <name evidence="15" type="primary">LOC110762007</name>
</gene>
<keyword evidence="4 13" id="KW-0812">Transmembrane</keyword>
<dbReference type="PRINTS" id="PR00463">
    <property type="entry name" value="EP450I"/>
</dbReference>
<dbReference type="InterPro" id="IPR036396">
    <property type="entry name" value="Cyt_P450_sf"/>
</dbReference>
<evidence type="ECO:0000256" key="9">
    <source>
        <dbReference type="ARBA" id="ARBA00023033"/>
    </source>
</evidence>
<evidence type="ECO:0000256" key="3">
    <source>
        <dbReference type="ARBA" id="ARBA00022617"/>
    </source>
</evidence>
<evidence type="ECO:0000256" key="13">
    <source>
        <dbReference type="SAM" id="Phobius"/>
    </source>
</evidence>
<evidence type="ECO:0000313" key="14">
    <source>
        <dbReference type="Proteomes" id="UP000515124"/>
    </source>
</evidence>
<organism evidence="14 15">
    <name type="scientific">Prunus avium</name>
    <name type="common">Cherry</name>
    <name type="synonym">Cerasus avium</name>
    <dbReference type="NCBI Taxonomy" id="42229"/>
    <lineage>
        <taxon>Eukaryota</taxon>
        <taxon>Viridiplantae</taxon>
        <taxon>Streptophyta</taxon>
        <taxon>Embryophyta</taxon>
        <taxon>Tracheophyta</taxon>
        <taxon>Spermatophyta</taxon>
        <taxon>Magnoliopsida</taxon>
        <taxon>eudicotyledons</taxon>
        <taxon>Gunneridae</taxon>
        <taxon>Pentapetalae</taxon>
        <taxon>rosids</taxon>
        <taxon>fabids</taxon>
        <taxon>Rosales</taxon>
        <taxon>Rosaceae</taxon>
        <taxon>Amygdaloideae</taxon>
        <taxon>Amygdaleae</taxon>
        <taxon>Prunus</taxon>
    </lineage>
</organism>
<dbReference type="InterPro" id="IPR001128">
    <property type="entry name" value="Cyt_P450"/>
</dbReference>
<proteinExistence type="inferred from homology"/>
<dbReference type="AlphaFoldDB" id="A0A6P5SVH2"/>
<dbReference type="GO" id="GO:0016020">
    <property type="term" value="C:membrane"/>
    <property type="evidence" value="ECO:0007669"/>
    <property type="project" value="UniProtKB-SubCell"/>
</dbReference>
<sequence>MGEPFWYTLALIITFTSILLLHFTVAKIRQNHNKNLPPSPPSLPIIGHLHLLKEPIHRTLQSLSSNLGKILLLRWGSRRVLLISSPSIAEECYTKHDIILSNRPRLLAGKHFHYNFKTVAAAPYGDLWRNLRRVMTLEIFSSSRLATSSSVRQAEVRLLLNQMMKSCACTQQGMAKIELKSKFMELSFNVMTMMVLGKRYHGEDVEDVEEAKHFREVMRDAVDLSATTNLGDFLPSLQWMDISGLEKKMARLMAKMDSFLQCLVEERRRILSPNLEANGKDDNMFMIDNLLSMQETEPEFYTDEIIKGIILVLLVAGSDTSSTTLEWAMALLLNHPEEMEKVRAEIEAKVGEKRALEEQDLPKLSYLQNVINETLRLYPPFPILVPREASEDCVVGGFDVPHHTMLVVNAWAIHRDPEVWEDPTKFKPERFERWIGEGGLEGGYRLIPFGAGRRGCPGAGLANRLVELALGSLVQSFEWERIGEDLVDMSEGLGLMMPRVEPLEAMCKPRLFTLASM</sequence>
<evidence type="ECO:0000256" key="11">
    <source>
        <dbReference type="PIRSR" id="PIRSR602401-1"/>
    </source>
</evidence>
<dbReference type="SMR" id="A0A6P5SVH2"/>
<evidence type="ECO:0000256" key="5">
    <source>
        <dbReference type="ARBA" id="ARBA00022723"/>
    </source>
</evidence>
<comment type="cofactor">
    <cofactor evidence="11">
        <name>heme</name>
        <dbReference type="ChEBI" id="CHEBI:30413"/>
    </cofactor>
</comment>
<name>A0A6P5SVH2_PRUAV</name>
<evidence type="ECO:0000256" key="1">
    <source>
        <dbReference type="ARBA" id="ARBA00004167"/>
    </source>
</evidence>
<keyword evidence="10 13" id="KW-0472">Membrane</keyword>
<dbReference type="GO" id="GO:0020037">
    <property type="term" value="F:heme binding"/>
    <property type="evidence" value="ECO:0007669"/>
    <property type="project" value="InterPro"/>
</dbReference>
<dbReference type="GeneID" id="110762007"/>
<dbReference type="GO" id="GO:0004497">
    <property type="term" value="F:monooxygenase activity"/>
    <property type="evidence" value="ECO:0007669"/>
    <property type="project" value="UniProtKB-KW"/>
</dbReference>
<dbReference type="PRINTS" id="PR00385">
    <property type="entry name" value="P450"/>
</dbReference>
<feature type="transmembrane region" description="Helical" evidence="13">
    <location>
        <begin position="6"/>
        <end position="26"/>
    </location>
</feature>
<comment type="similarity">
    <text evidence="2 12">Belongs to the cytochrome P450 family.</text>
</comment>
<dbReference type="KEGG" id="pavi:110762007"/>
<keyword evidence="8 11" id="KW-0408">Iron</keyword>
<dbReference type="FunFam" id="1.10.630.10:FF:000023">
    <property type="entry name" value="Cytochrome P450 family protein"/>
    <property type="match status" value="1"/>
</dbReference>
<reference evidence="15" key="1">
    <citation type="submission" date="2025-08" db="UniProtKB">
        <authorList>
            <consortium name="RefSeq"/>
        </authorList>
    </citation>
    <scope>IDENTIFICATION</scope>
</reference>
<dbReference type="InterPro" id="IPR017972">
    <property type="entry name" value="Cyt_P450_CS"/>
</dbReference>
<accession>A0A6P5SVH2</accession>
<evidence type="ECO:0000256" key="8">
    <source>
        <dbReference type="ARBA" id="ARBA00023004"/>
    </source>
</evidence>
<dbReference type="Proteomes" id="UP000515124">
    <property type="component" value="Unplaced"/>
</dbReference>
<evidence type="ECO:0000313" key="15">
    <source>
        <dbReference type="RefSeq" id="XP_021820294.1"/>
    </source>
</evidence>
<evidence type="ECO:0000256" key="2">
    <source>
        <dbReference type="ARBA" id="ARBA00010617"/>
    </source>
</evidence>
<dbReference type="Pfam" id="PF00067">
    <property type="entry name" value="p450"/>
    <property type="match status" value="1"/>
</dbReference>